<reference evidence="3 4" key="1">
    <citation type="submission" date="2019-07" db="EMBL/GenBank/DDBJ databases">
        <title>Whole genome shotgun sequence of Pseudonocardia asaccharolytica NBRC 16224.</title>
        <authorList>
            <person name="Hosoyama A."/>
            <person name="Uohara A."/>
            <person name="Ohji S."/>
            <person name="Ichikawa N."/>
        </authorList>
    </citation>
    <scope>NUCLEOTIDE SEQUENCE [LARGE SCALE GENOMIC DNA]</scope>
    <source>
        <strain evidence="3 4">NBRC 16224</strain>
    </source>
</reference>
<name>A0A511D6B8_9PSEU</name>
<dbReference type="RefSeq" id="WP_147201262.1">
    <property type="nucleotide sequence ID" value="NZ_AUII01000044.1"/>
</dbReference>
<dbReference type="PROSITE" id="PS51257">
    <property type="entry name" value="PROKAR_LIPOPROTEIN"/>
    <property type="match status" value="1"/>
</dbReference>
<accession>A0A511D6B8</accession>
<evidence type="ECO:0008006" key="5">
    <source>
        <dbReference type="Google" id="ProtNLM"/>
    </source>
</evidence>
<keyword evidence="4" id="KW-1185">Reference proteome</keyword>
<evidence type="ECO:0000313" key="3">
    <source>
        <dbReference type="EMBL" id="GEL20325.1"/>
    </source>
</evidence>
<dbReference type="InterPro" id="IPR036182">
    <property type="entry name" value="PCuAC_sf"/>
</dbReference>
<dbReference type="STRING" id="1123024.GCA_000423625_04768"/>
<evidence type="ECO:0000256" key="1">
    <source>
        <dbReference type="SAM" id="MobiDB-lite"/>
    </source>
</evidence>
<dbReference type="Proteomes" id="UP000321328">
    <property type="component" value="Unassembled WGS sequence"/>
</dbReference>
<sequence length="206" mass="21037">MRTPRARYTRTLGAAAVALGVAVGLGGCGAGQIAQTAVQVTATGGAEGQVGSMLVRDAAFTYDRPVPGGAVYEPGEDAPLQLTIVNHGAEADRLVAVSSPIASSARIVGDARVPGGQTLTAGYDEPVAAITVPPAGAVAIVLVDIASPVRAGINYPVVFTFERAGDLHLNLPVEYPEDVLPPRARDAQPDRIGTLETGPEIPTVPR</sequence>
<dbReference type="SUPFAM" id="SSF110087">
    <property type="entry name" value="DR1885-like metal-binding protein"/>
    <property type="match status" value="1"/>
</dbReference>
<gene>
    <name evidence="3" type="ORF">PA7_41620</name>
</gene>
<evidence type="ECO:0000256" key="2">
    <source>
        <dbReference type="SAM" id="SignalP"/>
    </source>
</evidence>
<dbReference type="InterPro" id="IPR007410">
    <property type="entry name" value="LpqE-like"/>
</dbReference>
<keyword evidence="2" id="KW-0732">Signal</keyword>
<dbReference type="Gene3D" id="2.60.40.1890">
    <property type="entry name" value="PCu(A)C copper chaperone"/>
    <property type="match status" value="1"/>
</dbReference>
<evidence type="ECO:0000313" key="4">
    <source>
        <dbReference type="Proteomes" id="UP000321328"/>
    </source>
</evidence>
<feature type="signal peptide" evidence="2">
    <location>
        <begin position="1"/>
        <end position="30"/>
    </location>
</feature>
<dbReference type="EMBL" id="BJVI01000066">
    <property type="protein sequence ID" value="GEL20325.1"/>
    <property type="molecule type" value="Genomic_DNA"/>
</dbReference>
<dbReference type="Pfam" id="PF04314">
    <property type="entry name" value="PCuAC"/>
    <property type="match status" value="1"/>
</dbReference>
<dbReference type="AlphaFoldDB" id="A0A511D6B8"/>
<dbReference type="OrthoDB" id="5188566at2"/>
<protein>
    <recommendedName>
        <fullName evidence="5">Lipoprotein LpqE</fullName>
    </recommendedName>
</protein>
<organism evidence="3 4">
    <name type="scientific">Pseudonocardia asaccharolytica DSM 44247 = NBRC 16224</name>
    <dbReference type="NCBI Taxonomy" id="1123024"/>
    <lineage>
        <taxon>Bacteria</taxon>
        <taxon>Bacillati</taxon>
        <taxon>Actinomycetota</taxon>
        <taxon>Actinomycetes</taxon>
        <taxon>Pseudonocardiales</taxon>
        <taxon>Pseudonocardiaceae</taxon>
        <taxon>Pseudonocardia</taxon>
    </lineage>
</organism>
<feature type="region of interest" description="Disordered" evidence="1">
    <location>
        <begin position="179"/>
        <end position="206"/>
    </location>
</feature>
<proteinExistence type="predicted"/>
<comment type="caution">
    <text evidence="3">The sequence shown here is derived from an EMBL/GenBank/DDBJ whole genome shotgun (WGS) entry which is preliminary data.</text>
</comment>
<feature type="chain" id="PRO_5039371512" description="Lipoprotein LpqE" evidence="2">
    <location>
        <begin position="31"/>
        <end position="206"/>
    </location>
</feature>